<feature type="region of interest" description="Disordered" evidence="1">
    <location>
        <begin position="141"/>
        <end position="177"/>
    </location>
</feature>
<evidence type="ECO:0000313" key="4">
    <source>
        <dbReference type="Proteomes" id="UP000298652"/>
    </source>
</evidence>
<name>A0A4U6VSL0_SETVI</name>
<feature type="transmembrane region" description="Helical" evidence="2">
    <location>
        <begin position="7"/>
        <end position="28"/>
    </location>
</feature>
<keyword evidence="4" id="KW-1185">Reference proteome</keyword>
<organism evidence="3 4">
    <name type="scientific">Setaria viridis</name>
    <name type="common">Green bristlegrass</name>
    <name type="synonym">Setaria italica subsp. viridis</name>
    <dbReference type="NCBI Taxonomy" id="4556"/>
    <lineage>
        <taxon>Eukaryota</taxon>
        <taxon>Viridiplantae</taxon>
        <taxon>Streptophyta</taxon>
        <taxon>Embryophyta</taxon>
        <taxon>Tracheophyta</taxon>
        <taxon>Spermatophyta</taxon>
        <taxon>Magnoliopsida</taxon>
        <taxon>Liliopsida</taxon>
        <taxon>Poales</taxon>
        <taxon>Poaceae</taxon>
        <taxon>PACMAD clade</taxon>
        <taxon>Panicoideae</taxon>
        <taxon>Panicodae</taxon>
        <taxon>Paniceae</taxon>
        <taxon>Cenchrinae</taxon>
        <taxon>Setaria</taxon>
    </lineage>
</organism>
<dbReference type="AlphaFoldDB" id="A0A4U6VSL0"/>
<gene>
    <name evidence="3" type="ORF">SEVIR_2G120300v2</name>
</gene>
<evidence type="ECO:0000256" key="2">
    <source>
        <dbReference type="SAM" id="Phobius"/>
    </source>
</evidence>
<accession>A0A4U6VSL0</accession>
<evidence type="ECO:0000313" key="3">
    <source>
        <dbReference type="EMBL" id="TKW31653.1"/>
    </source>
</evidence>
<feature type="compositionally biased region" description="Pro residues" evidence="1">
    <location>
        <begin position="163"/>
        <end position="177"/>
    </location>
</feature>
<keyword evidence="2" id="KW-0472">Membrane</keyword>
<reference evidence="3" key="1">
    <citation type="submission" date="2019-03" db="EMBL/GenBank/DDBJ databases">
        <title>WGS assembly of Setaria viridis.</title>
        <authorList>
            <person name="Huang P."/>
            <person name="Jenkins J."/>
            <person name="Grimwood J."/>
            <person name="Barry K."/>
            <person name="Healey A."/>
            <person name="Mamidi S."/>
            <person name="Sreedasyam A."/>
            <person name="Shu S."/>
            <person name="Feldman M."/>
            <person name="Wu J."/>
            <person name="Yu Y."/>
            <person name="Chen C."/>
            <person name="Johnson J."/>
            <person name="Rokhsar D."/>
            <person name="Baxter I."/>
            <person name="Schmutz J."/>
            <person name="Brutnell T."/>
            <person name="Kellogg E."/>
        </authorList>
    </citation>
    <scope>NUCLEOTIDE SEQUENCE [LARGE SCALE GENOMIC DNA]</scope>
</reference>
<dbReference type="Proteomes" id="UP000298652">
    <property type="component" value="Chromosome 2"/>
</dbReference>
<dbReference type="EMBL" id="CM016553">
    <property type="protein sequence ID" value="TKW31653.1"/>
    <property type="molecule type" value="Genomic_DNA"/>
</dbReference>
<proteinExistence type="predicted"/>
<dbReference type="Gramene" id="TKW31653">
    <property type="protein sequence ID" value="TKW31653"/>
    <property type="gene ID" value="SEVIR_2G120300v2"/>
</dbReference>
<sequence>MELGSRPLAVATAVVAVFLVGVISGVLLEYTETPWPTHVTSHPPRATPYPLRLFVLLATAASRLPPRLPLAKLARQPHTTSLRLAGAGEDRPAPALPLLLTSLKSPASPAAPPGSGDAIAAGSATHATAAAANHYDTDAPAIDLAQPASSTTVAGAARRSAHTPPPPPVRRPPRPSL</sequence>
<keyword evidence="2" id="KW-1133">Transmembrane helix</keyword>
<protein>
    <submittedName>
        <fullName evidence="3">Uncharacterized protein</fullName>
    </submittedName>
</protein>
<evidence type="ECO:0000256" key="1">
    <source>
        <dbReference type="SAM" id="MobiDB-lite"/>
    </source>
</evidence>
<keyword evidence="2" id="KW-0812">Transmembrane</keyword>